<name>A0A1Q1N966_9CAUD</name>
<evidence type="ECO:0000313" key="3">
    <source>
        <dbReference type="Proteomes" id="UP000225358"/>
    </source>
</evidence>
<protein>
    <recommendedName>
        <fullName evidence="4">Transposase-like protein</fullName>
    </recommendedName>
</protein>
<organism evidence="2 3">
    <name type="scientific">Escherichia phage ESCO13</name>
    <dbReference type="NCBI Taxonomy" id="1881104"/>
    <lineage>
        <taxon>Viruses</taxon>
        <taxon>Duplodnaviria</taxon>
        <taxon>Heunggongvirae</taxon>
        <taxon>Uroviricota</taxon>
        <taxon>Caudoviricetes</taxon>
        <taxon>Stephanstirmvirinae</taxon>
        <taxon>Phapecoctavirus</taxon>
        <taxon>Phapecoctavirus ESCO13</taxon>
    </lineage>
</organism>
<gene>
    <name evidence="2" type="ORF">ESCO13_00138</name>
</gene>
<dbReference type="Proteomes" id="UP000225358">
    <property type="component" value="Segment"/>
</dbReference>
<evidence type="ECO:0000256" key="1">
    <source>
        <dbReference type="SAM" id="MobiDB-lite"/>
    </source>
</evidence>
<dbReference type="EMBL" id="KX552041">
    <property type="protein sequence ID" value="AQM50956.1"/>
    <property type="molecule type" value="Genomic_DNA"/>
</dbReference>
<accession>A0A1Q1N966</accession>
<feature type="compositionally biased region" description="Basic residues" evidence="1">
    <location>
        <begin position="1"/>
        <end position="17"/>
    </location>
</feature>
<feature type="region of interest" description="Disordered" evidence="1">
    <location>
        <begin position="1"/>
        <end position="20"/>
    </location>
</feature>
<evidence type="ECO:0008006" key="4">
    <source>
        <dbReference type="Google" id="ProtNLM"/>
    </source>
</evidence>
<reference evidence="2" key="1">
    <citation type="submission" date="2017-02" db="EMBL/GenBank/DDBJ databases">
        <title>Complete genome sequence of two Escherichia coli phages, vB_EcoM_ ESCO5 and vB_EcoM_ESCO13, which are related to phAPEC8.</title>
        <authorList>
            <person name="Trotereau A."/>
            <person name="Gonnet M."/>
            <person name="Viardot A."/>
            <person name="Lalmanach A.-C."/>
            <person name="Guabiraba R."/>
            <person name="Chanteloup N."/>
            <person name="Schouler C."/>
        </authorList>
    </citation>
    <scope>NUCLEOTIDE SEQUENCE [LARGE SCALE GENOMIC DNA]</scope>
</reference>
<sequence>MAKTPKKLSKPKNVTKKPKNEVLKVAKSVPKKDKFDTEAFVFDTPIEKIEEALQRLEEQEADPMAEPLTADQIYWWGIWTLQLPEAKRRGMTSVPTCAKEAAVLGLYEKSKKRSKKK</sequence>
<proteinExistence type="predicted"/>
<evidence type="ECO:0000313" key="2">
    <source>
        <dbReference type="EMBL" id="AQM50956.1"/>
    </source>
</evidence>
<keyword evidence="3" id="KW-1185">Reference proteome</keyword>